<evidence type="ECO:0000313" key="4">
    <source>
        <dbReference type="EMBL" id="KAK7045125.1"/>
    </source>
</evidence>
<dbReference type="GO" id="GO:0016491">
    <property type="term" value="F:oxidoreductase activity"/>
    <property type="evidence" value="ECO:0007669"/>
    <property type="project" value="UniProtKB-KW"/>
</dbReference>
<gene>
    <name evidence="4" type="ORF">R3P38DRAFT_2766657</name>
</gene>
<keyword evidence="5" id="KW-1185">Reference proteome</keyword>
<comment type="similarity">
    <text evidence="3">Belongs to the ustYa family.</text>
</comment>
<proteinExistence type="inferred from homology"/>
<dbReference type="PANTHER" id="PTHR33365">
    <property type="entry name" value="YALI0B05434P"/>
    <property type="match status" value="1"/>
</dbReference>
<dbReference type="InterPro" id="IPR021765">
    <property type="entry name" value="UstYa-like"/>
</dbReference>
<evidence type="ECO:0000256" key="2">
    <source>
        <dbReference type="ARBA" id="ARBA00023002"/>
    </source>
</evidence>
<dbReference type="Pfam" id="PF11807">
    <property type="entry name" value="UstYa"/>
    <property type="match status" value="1"/>
</dbReference>
<evidence type="ECO:0008006" key="6">
    <source>
        <dbReference type="Google" id="ProtNLM"/>
    </source>
</evidence>
<accession>A0AAW0D371</accession>
<dbReference type="EMBL" id="JAWWNJ010000011">
    <property type="protein sequence ID" value="KAK7045125.1"/>
    <property type="molecule type" value="Genomic_DNA"/>
</dbReference>
<organism evidence="4 5">
    <name type="scientific">Favolaschia claudopus</name>
    <dbReference type="NCBI Taxonomy" id="2862362"/>
    <lineage>
        <taxon>Eukaryota</taxon>
        <taxon>Fungi</taxon>
        <taxon>Dikarya</taxon>
        <taxon>Basidiomycota</taxon>
        <taxon>Agaricomycotina</taxon>
        <taxon>Agaricomycetes</taxon>
        <taxon>Agaricomycetidae</taxon>
        <taxon>Agaricales</taxon>
        <taxon>Marasmiineae</taxon>
        <taxon>Mycenaceae</taxon>
        <taxon>Favolaschia</taxon>
    </lineage>
</organism>
<sequence length="204" mass="23033">MSKPEKILPLVALALITILNMLAAIVTLQMTKNFDNEDGGSLHFHQQTARGILELPIRPRPAAMKIEATEHYGLEADEDWVSLMPSRRGFGFVRLGERRLPLEPSIYHQLHCLSSLRQLVVHGVSNDTETYWHIQHCLNSLRQAILCNADTTLEPSFMYQLSDHTSKPASSGMGVIHTCKDWTQIRSFVEDNQALYSDIPLILS</sequence>
<dbReference type="Proteomes" id="UP001362999">
    <property type="component" value="Unassembled WGS sequence"/>
</dbReference>
<dbReference type="GO" id="GO:0043386">
    <property type="term" value="P:mycotoxin biosynthetic process"/>
    <property type="evidence" value="ECO:0007669"/>
    <property type="project" value="InterPro"/>
</dbReference>
<comment type="caution">
    <text evidence="4">The sequence shown here is derived from an EMBL/GenBank/DDBJ whole genome shotgun (WGS) entry which is preliminary data.</text>
</comment>
<reference evidence="4 5" key="1">
    <citation type="journal article" date="2024" name="J Genomics">
        <title>Draft genome sequencing and assembly of Favolaschia claudopus CIRM-BRFM 2984 isolated from oak limbs.</title>
        <authorList>
            <person name="Navarro D."/>
            <person name="Drula E."/>
            <person name="Chaduli D."/>
            <person name="Cazenave R."/>
            <person name="Ahrendt S."/>
            <person name="Wang J."/>
            <person name="Lipzen A."/>
            <person name="Daum C."/>
            <person name="Barry K."/>
            <person name="Grigoriev I.V."/>
            <person name="Favel A."/>
            <person name="Rosso M.N."/>
            <person name="Martin F."/>
        </authorList>
    </citation>
    <scope>NUCLEOTIDE SEQUENCE [LARGE SCALE GENOMIC DNA]</scope>
    <source>
        <strain evidence="4 5">CIRM-BRFM 2984</strain>
    </source>
</reference>
<name>A0AAW0D371_9AGAR</name>
<evidence type="ECO:0000256" key="1">
    <source>
        <dbReference type="ARBA" id="ARBA00004685"/>
    </source>
</evidence>
<evidence type="ECO:0000313" key="5">
    <source>
        <dbReference type="Proteomes" id="UP001362999"/>
    </source>
</evidence>
<comment type="pathway">
    <text evidence="1">Mycotoxin biosynthesis.</text>
</comment>
<evidence type="ECO:0000256" key="3">
    <source>
        <dbReference type="ARBA" id="ARBA00035112"/>
    </source>
</evidence>
<dbReference type="AlphaFoldDB" id="A0AAW0D371"/>
<dbReference type="PANTHER" id="PTHR33365:SF11">
    <property type="entry name" value="TAT PATHWAY SIGNAL SEQUENCE"/>
    <property type="match status" value="1"/>
</dbReference>
<protein>
    <recommendedName>
        <fullName evidence="6">Oxidase ustYa</fullName>
    </recommendedName>
</protein>
<keyword evidence="2" id="KW-0560">Oxidoreductase</keyword>